<dbReference type="PANTHER" id="PTHR34512">
    <property type="entry name" value="CELL SURFACE PROTEIN"/>
    <property type="match status" value="1"/>
</dbReference>
<keyword evidence="3" id="KW-1185">Reference proteome</keyword>
<dbReference type="SUPFAM" id="SSF50998">
    <property type="entry name" value="Quinoprotein alcohol dehydrogenase-like"/>
    <property type="match status" value="1"/>
</dbReference>
<feature type="domain" description="Pyrrolo-quinoline quinone repeat" evidence="1">
    <location>
        <begin position="210"/>
        <end position="383"/>
    </location>
</feature>
<dbReference type="InterPro" id="IPR015943">
    <property type="entry name" value="WD40/YVTN_repeat-like_dom_sf"/>
</dbReference>
<dbReference type="InterPro" id="IPR018391">
    <property type="entry name" value="PQQ_b-propeller_rpt"/>
</dbReference>
<reference evidence="2 3" key="1">
    <citation type="submission" date="2020-08" db="EMBL/GenBank/DDBJ databases">
        <title>Genomic Encyclopedia of Type Strains, Phase IV (KMG-IV): sequencing the most valuable type-strain genomes for metagenomic binning, comparative biology and taxonomic classification.</title>
        <authorList>
            <person name="Goeker M."/>
        </authorList>
    </citation>
    <scope>NUCLEOTIDE SEQUENCE [LARGE SCALE GENOMIC DNA]</scope>
    <source>
        <strain evidence="2 3">DSM 29007</strain>
    </source>
</reference>
<protein>
    <submittedName>
        <fullName evidence="2">Outer membrane protein assembly factor BamB</fullName>
    </submittedName>
</protein>
<dbReference type="PANTHER" id="PTHR34512:SF30">
    <property type="entry name" value="OUTER MEMBRANE PROTEIN ASSEMBLY FACTOR BAMB"/>
    <property type="match status" value="1"/>
</dbReference>
<sequence length="390" mass="42382">MSKIPFAHRTSLWMCQRLKPVCTGLLICLLPGCVPGDSTEPVASDETISVVWRTPMTDGNSGREDLAIDDHAFYTLISGVSAYDLNTGALLWRTARPAGRPLNLVVAAGRVFVPASEIFALDARTGAELWRVTPDSLGRVEAAVDDRAFYVGTDSRRVIAYDVATGRMLWSEEVLASGPYYASVDAIITHGDTVYASVLEYLNQSGGLKRGWMMALDRNTGRVLWRYLNERVNEPHDAGNHAVAGRMLLINDLNGGAMIGVDRFTGREVWRRVGPLDRLGAWDTFKVVDGIAYVASNDTFLYALDPETGRIIWRTSVDASASSSAVCGDKVFAGARGLHMASRADGRILATLFLDAQGSLGSSYITSRLHSQGSRVYFVGNDAVYAVSCD</sequence>
<evidence type="ECO:0000259" key="1">
    <source>
        <dbReference type="Pfam" id="PF13360"/>
    </source>
</evidence>
<organism evidence="2 3">
    <name type="scientific">Longimicrobium terrae</name>
    <dbReference type="NCBI Taxonomy" id="1639882"/>
    <lineage>
        <taxon>Bacteria</taxon>
        <taxon>Pseudomonadati</taxon>
        <taxon>Gemmatimonadota</taxon>
        <taxon>Longimicrobiia</taxon>
        <taxon>Longimicrobiales</taxon>
        <taxon>Longimicrobiaceae</taxon>
        <taxon>Longimicrobium</taxon>
    </lineage>
</organism>
<dbReference type="Gene3D" id="2.130.10.10">
    <property type="entry name" value="YVTN repeat-like/Quinoprotein amine dehydrogenase"/>
    <property type="match status" value="1"/>
</dbReference>
<feature type="domain" description="Pyrrolo-quinoline quinone repeat" evidence="1">
    <location>
        <begin position="79"/>
        <end position="196"/>
    </location>
</feature>
<dbReference type="Pfam" id="PF13360">
    <property type="entry name" value="PQQ_2"/>
    <property type="match status" value="2"/>
</dbReference>
<accession>A0A841GUU7</accession>
<dbReference type="InterPro" id="IPR002372">
    <property type="entry name" value="PQQ_rpt_dom"/>
</dbReference>
<dbReference type="SMART" id="SM00564">
    <property type="entry name" value="PQQ"/>
    <property type="match status" value="6"/>
</dbReference>
<evidence type="ECO:0000313" key="2">
    <source>
        <dbReference type="EMBL" id="MBB6069268.1"/>
    </source>
</evidence>
<name>A0A841GUU7_9BACT</name>
<evidence type="ECO:0000313" key="3">
    <source>
        <dbReference type="Proteomes" id="UP000582837"/>
    </source>
</evidence>
<gene>
    <name evidence="2" type="ORF">HNQ61_000883</name>
</gene>
<dbReference type="Proteomes" id="UP000582837">
    <property type="component" value="Unassembled WGS sequence"/>
</dbReference>
<comment type="caution">
    <text evidence="2">The sequence shown here is derived from an EMBL/GenBank/DDBJ whole genome shotgun (WGS) entry which is preliminary data.</text>
</comment>
<dbReference type="RefSeq" id="WP_183685515.1">
    <property type="nucleotide sequence ID" value="NZ_JACHIA010000002.1"/>
</dbReference>
<proteinExistence type="predicted"/>
<dbReference type="AlphaFoldDB" id="A0A841GUU7"/>
<dbReference type="InterPro" id="IPR011047">
    <property type="entry name" value="Quinoprotein_ADH-like_sf"/>
</dbReference>
<dbReference type="EMBL" id="JACHIA010000002">
    <property type="protein sequence ID" value="MBB6069268.1"/>
    <property type="molecule type" value="Genomic_DNA"/>
</dbReference>